<dbReference type="PANTHER" id="PTHR23115">
    <property type="entry name" value="TRANSLATION FACTOR"/>
    <property type="match status" value="1"/>
</dbReference>
<dbReference type="GO" id="GO:0006412">
    <property type="term" value="P:translation"/>
    <property type="evidence" value="ECO:0007669"/>
    <property type="project" value="UniProtKB-KW"/>
</dbReference>
<organism evidence="13 14">
    <name type="scientific">Mythimna separata</name>
    <name type="common">Oriental armyworm</name>
    <name type="synonym">Pseudaletia separata</name>
    <dbReference type="NCBI Taxonomy" id="271217"/>
    <lineage>
        <taxon>Eukaryota</taxon>
        <taxon>Metazoa</taxon>
        <taxon>Ecdysozoa</taxon>
        <taxon>Arthropoda</taxon>
        <taxon>Hexapoda</taxon>
        <taxon>Insecta</taxon>
        <taxon>Pterygota</taxon>
        <taxon>Neoptera</taxon>
        <taxon>Endopterygota</taxon>
        <taxon>Lepidoptera</taxon>
        <taxon>Glossata</taxon>
        <taxon>Ditrysia</taxon>
        <taxon>Noctuoidea</taxon>
        <taxon>Noctuidae</taxon>
        <taxon>Noctuinae</taxon>
        <taxon>Hadenini</taxon>
        <taxon>Mythimna</taxon>
    </lineage>
</organism>
<dbReference type="Gene3D" id="3.40.50.300">
    <property type="entry name" value="P-loop containing nucleotide triphosphate hydrolases"/>
    <property type="match status" value="1"/>
</dbReference>
<evidence type="ECO:0000259" key="12">
    <source>
        <dbReference type="PROSITE" id="PS51722"/>
    </source>
</evidence>
<evidence type="ECO:0000256" key="2">
    <source>
        <dbReference type="ARBA" id="ARBA00007249"/>
    </source>
</evidence>
<evidence type="ECO:0000256" key="1">
    <source>
        <dbReference type="ARBA" id="ARBA00004496"/>
    </source>
</evidence>
<protein>
    <recommendedName>
        <fullName evidence="12">Tr-type G domain-containing protein</fullName>
    </recommendedName>
</protein>
<dbReference type="Pfam" id="PF03144">
    <property type="entry name" value="GTP_EFTU_D2"/>
    <property type="match status" value="1"/>
</dbReference>
<dbReference type="CDD" id="cd16267">
    <property type="entry name" value="HBS1-like_II"/>
    <property type="match status" value="1"/>
</dbReference>
<dbReference type="Gene3D" id="1.10.8.10">
    <property type="entry name" value="DNA helicase RuvA subunit, C-terminal domain"/>
    <property type="match status" value="1"/>
</dbReference>
<dbReference type="InterPro" id="IPR004161">
    <property type="entry name" value="EFTu-like_2"/>
</dbReference>
<dbReference type="InterPro" id="IPR054696">
    <property type="entry name" value="GTP-eEF1A_C"/>
</dbReference>
<dbReference type="InterPro" id="IPR009000">
    <property type="entry name" value="Transl_B-barrel_sf"/>
</dbReference>
<evidence type="ECO:0000256" key="9">
    <source>
        <dbReference type="ARBA" id="ARBA00023134"/>
    </source>
</evidence>
<accession>A0AAD7YZU6</accession>
<dbReference type="FunFam" id="3.40.50.300:FF:000204">
    <property type="entry name" value="Translation elongation factor Tu"/>
    <property type="match status" value="1"/>
</dbReference>
<keyword evidence="8" id="KW-0648">Protein biosynthesis</keyword>
<evidence type="ECO:0000256" key="10">
    <source>
        <dbReference type="ARBA" id="ARBA00049117"/>
    </source>
</evidence>
<evidence type="ECO:0000256" key="4">
    <source>
        <dbReference type="ARBA" id="ARBA00022553"/>
    </source>
</evidence>
<dbReference type="CDD" id="cd04093">
    <property type="entry name" value="HBS1_C_III"/>
    <property type="match status" value="1"/>
</dbReference>
<dbReference type="FunFam" id="2.40.30.10:FF:000035">
    <property type="entry name" value="HBS1-like translational GTPase"/>
    <property type="match status" value="1"/>
</dbReference>
<keyword evidence="5" id="KW-0547">Nucleotide-binding</keyword>
<evidence type="ECO:0000256" key="3">
    <source>
        <dbReference type="ARBA" id="ARBA00022490"/>
    </source>
</evidence>
<comment type="subcellular location">
    <subcellularLocation>
        <location evidence="1">Cytoplasm</location>
    </subcellularLocation>
</comment>
<dbReference type="PROSITE" id="PS51722">
    <property type="entry name" value="G_TR_2"/>
    <property type="match status" value="1"/>
</dbReference>
<keyword evidence="3" id="KW-0963">Cytoplasm</keyword>
<feature type="region of interest" description="Disordered" evidence="11">
    <location>
        <begin position="1"/>
        <end position="21"/>
    </location>
</feature>
<feature type="compositionally biased region" description="Polar residues" evidence="11">
    <location>
        <begin position="194"/>
        <end position="206"/>
    </location>
</feature>
<dbReference type="Proteomes" id="UP001231518">
    <property type="component" value="Chromosome 5"/>
</dbReference>
<dbReference type="GO" id="GO:0005737">
    <property type="term" value="C:cytoplasm"/>
    <property type="evidence" value="ECO:0007669"/>
    <property type="project" value="UniProtKB-SubCell"/>
</dbReference>
<keyword evidence="4" id="KW-0597">Phosphoprotein</keyword>
<gene>
    <name evidence="13" type="ORF">PYW07_014384</name>
</gene>
<name>A0AAD7YZU6_MYTSE</name>
<feature type="domain" description="Tr-type G" evidence="12">
    <location>
        <begin position="248"/>
        <end position="474"/>
    </location>
</feature>
<evidence type="ECO:0000256" key="5">
    <source>
        <dbReference type="ARBA" id="ARBA00022741"/>
    </source>
</evidence>
<dbReference type="SUPFAM" id="SSF50465">
    <property type="entry name" value="EF-Tu/eEF-1alpha/eIF2-gamma C-terminal domain"/>
    <property type="match status" value="1"/>
</dbReference>
<sequence length="675" mass="74717">MARHRDIRNRSYSEDYDDDDVYGYSVEEDSCLSPSDASQWIYDRNRSQQVDLLQSHNDIQEEPEEDSIADTSLPGHERRESMDFRSLNLDEEDEAKLMSCLDELRNVIGDTISDNILIQAVMKHKFDFTKSLDEILNRNRDSEIPKIEPVKPVIIVDPSKAPVILTVDKAPKVIATNAEPKAVGIVKGFKVGQDGSSGSRPQTPRDQSPCPERMLKTDQSDEIRVTPKAKENRLDANTQYANERGSEKDHLYIVVIGHVDAGKSTLMGRLLCELGEVSQRTLHKYEQESKKIGKQSFMYAWVLDETGEERVRGITMDVGRAQFETKTKRVTILDAPGHADFIPNMITGAGQADVALLVVDATRGEFESGFDFGGQTREHALLVRSLGVSQLAVAVNKLDTTNWSQERFNEITKKLKAFLKQAGFKDSDVTYVPCSGLTGENLVKPPAEAGLIKWYNGPSLLDVVDKFNVPERPVSKPLRMSVNDVYKGTGSGFCVAGRIENGLINKGDKVLVCPTKEVAEVRNISINEMTTNVAFAGDQVSVTLTGVDMQNVSVGYVLSDPIQQVPVATRFEARIVVFNIKVPITKGFPVLIHHQSLVESANIVKLKSLLNKSTGELVKKKPRCLGNNCVAVVEIEVCRPICVERYKDVKELGRVMLRVAGATIAAGLITNIVST</sequence>
<evidence type="ECO:0000313" key="13">
    <source>
        <dbReference type="EMBL" id="KAJ8733833.1"/>
    </source>
</evidence>
<dbReference type="InterPro" id="IPR050100">
    <property type="entry name" value="TRAFAC_GTPase_members"/>
</dbReference>
<dbReference type="Gene3D" id="2.40.30.10">
    <property type="entry name" value="Translation factors"/>
    <property type="match status" value="2"/>
</dbReference>
<evidence type="ECO:0000256" key="11">
    <source>
        <dbReference type="SAM" id="MobiDB-lite"/>
    </source>
</evidence>
<keyword evidence="9" id="KW-0342">GTP-binding</keyword>
<evidence type="ECO:0000256" key="8">
    <source>
        <dbReference type="ARBA" id="ARBA00022917"/>
    </source>
</evidence>
<dbReference type="SUPFAM" id="SSF50447">
    <property type="entry name" value="Translation proteins"/>
    <property type="match status" value="1"/>
</dbReference>
<comment type="similarity">
    <text evidence="2">Belongs to the TRAFAC class translation factor GTPase superfamily. Classic translation factor GTPase family. EF-Tu/EF-1A subfamily.</text>
</comment>
<dbReference type="GO" id="GO:0006417">
    <property type="term" value="P:regulation of translation"/>
    <property type="evidence" value="ECO:0007669"/>
    <property type="project" value="UniProtKB-KW"/>
</dbReference>
<dbReference type="Pfam" id="PF08938">
    <property type="entry name" value="HBS1_N"/>
    <property type="match status" value="1"/>
</dbReference>
<dbReference type="EMBL" id="JARGEI010000003">
    <property type="protein sequence ID" value="KAJ8733833.1"/>
    <property type="molecule type" value="Genomic_DNA"/>
</dbReference>
<keyword evidence="14" id="KW-1185">Reference proteome</keyword>
<dbReference type="InterPro" id="IPR027417">
    <property type="entry name" value="P-loop_NTPase"/>
</dbReference>
<evidence type="ECO:0000256" key="6">
    <source>
        <dbReference type="ARBA" id="ARBA00022801"/>
    </source>
</evidence>
<dbReference type="Pfam" id="PF00009">
    <property type="entry name" value="GTP_EFTU"/>
    <property type="match status" value="1"/>
</dbReference>
<dbReference type="Pfam" id="PF22594">
    <property type="entry name" value="GTP-eEF1A_C"/>
    <property type="match status" value="1"/>
</dbReference>
<dbReference type="FunFam" id="2.40.30.10:FF:000020">
    <property type="entry name" value="Translation elongation factor EF-1"/>
    <property type="match status" value="1"/>
</dbReference>
<dbReference type="AlphaFoldDB" id="A0AAD7YZU6"/>
<proteinExistence type="inferred from homology"/>
<dbReference type="InterPro" id="IPR009001">
    <property type="entry name" value="Transl_elong_EF1A/Init_IF2_C"/>
</dbReference>
<dbReference type="SUPFAM" id="SSF109732">
    <property type="entry name" value="HBS1-like domain"/>
    <property type="match status" value="1"/>
</dbReference>
<comment type="catalytic activity">
    <reaction evidence="10">
        <text>GTP + H2O = GDP + phosphate + H(+)</text>
        <dbReference type="Rhea" id="RHEA:19669"/>
        <dbReference type="ChEBI" id="CHEBI:15377"/>
        <dbReference type="ChEBI" id="CHEBI:15378"/>
        <dbReference type="ChEBI" id="CHEBI:37565"/>
        <dbReference type="ChEBI" id="CHEBI:43474"/>
        <dbReference type="ChEBI" id="CHEBI:58189"/>
    </reaction>
    <physiologicalReaction direction="left-to-right" evidence="10">
        <dbReference type="Rhea" id="RHEA:19670"/>
    </physiologicalReaction>
</comment>
<dbReference type="GO" id="GO:0005525">
    <property type="term" value="F:GTP binding"/>
    <property type="evidence" value="ECO:0007669"/>
    <property type="project" value="UniProtKB-KW"/>
</dbReference>
<dbReference type="InterPro" id="IPR037189">
    <property type="entry name" value="HBS1-like_N_sf"/>
</dbReference>
<dbReference type="InterPro" id="IPR015033">
    <property type="entry name" value="HBS1-like_N"/>
</dbReference>
<keyword evidence="7" id="KW-0810">Translation regulation</keyword>
<dbReference type="CDD" id="cd01883">
    <property type="entry name" value="EF1_alpha"/>
    <property type="match status" value="1"/>
</dbReference>
<dbReference type="GO" id="GO:0003924">
    <property type="term" value="F:GTPase activity"/>
    <property type="evidence" value="ECO:0007669"/>
    <property type="project" value="InterPro"/>
</dbReference>
<dbReference type="SUPFAM" id="SSF52540">
    <property type="entry name" value="P-loop containing nucleoside triphosphate hydrolases"/>
    <property type="match status" value="1"/>
</dbReference>
<reference evidence="13" key="1">
    <citation type="submission" date="2023-03" db="EMBL/GenBank/DDBJ databases">
        <title>Chromosome-level genomes of two armyworms, Mythimna separata and Mythimna loreyi, provide insights into the biosynthesis and reception of sex pheromones.</title>
        <authorList>
            <person name="Zhao H."/>
        </authorList>
    </citation>
    <scope>NUCLEOTIDE SEQUENCE</scope>
    <source>
        <strain evidence="13">BeijingLab</strain>
        <tissue evidence="13">Pupa</tissue>
    </source>
</reference>
<dbReference type="InterPro" id="IPR000795">
    <property type="entry name" value="T_Tr_GTP-bd_dom"/>
</dbReference>
<evidence type="ECO:0000313" key="14">
    <source>
        <dbReference type="Proteomes" id="UP001231518"/>
    </source>
</evidence>
<comment type="caution">
    <text evidence="13">The sequence shown here is derived from an EMBL/GenBank/DDBJ whole genome shotgun (WGS) entry which is preliminary data.</text>
</comment>
<evidence type="ECO:0000256" key="7">
    <source>
        <dbReference type="ARBA" id="ARBA00022845"/>
    </source>
</evidence>
<feature type="region of interest" description="Disordered" evidence="11">
    <location>
        <begin position="57"/>
        <end position="82"/>
    </location>
</feature>
<keyword evidence="6" id="KW-0378">Hydrolase</keyword>
<feature type="region of interest" description="Disordered" evidence="11">
    <location>
        <begin position="189"/>
        <end position="213"/>
    </location>
</feature>
<dbReference type="PRINTS" id="PR00315">
    <property type="entry name" value="ELONGATNFCT"/>
</dbReference>